<organism evidence="2">
    <name type="scientific">viral metagenome</name>
    <dbReference type="NCBI Taxonomy" id="1070528"/>
    <lineage>
        <taxon>unclassified sequences</taxon>
        <taxon>metagenomes</taxon>
        <taxon>organismal metagenomes</taxon>
    </lineage>
</organism>
<dbReference type="EMBL" id="MN740847">
    <property type="protein sequence ID" value="QHU14904.1"/>
    <property type="molecule type" value="Genomic_DNA"/>
</dbReference>
<evidence type="ECO:0000256" key="1">
    <source>
        <dbReference type="SAM" id="MobiDB-lite"/>
    </source>
</evidence>
<sequence>MSGKVPKRVLTERTGGSREGSRIVNGVKMNEGAALLGLVGSVGHRNTAWTQLKKRSFTSELQVDCKEGKIPQSTCATITNSMKLF</sequence>
<evidence type="ECO:0000313" key="2">
    <source>
        <dbReference type="EMBL" id="QHU14904.1"/>
    </source>
</evidence>
<feature type="region of interest" description="Disordered" evidence="1">
    <location>
        <begin position="1"/>
        <end position="23"/>
    </location>
</feature>
<reference evidence="2" key="1">
    <citation type="journal article" date="2020" name="Nature">
        <title>Giant virus diversity and host interactions through global metagenomics.</title>
        <authorList>
            <person name="Schulz F."/>
            <person name="Roux S."/>
            <person name="Paez-Espino D."/>
            <person name="Jungbluth S."/>
            <person name="Walsh D.A."/>
            <person name="Denef V.J."/>
            <person name="McMahon K.D."/>
            <person name="Konstantinidis K.T."/>
            <person name="Eloe-Fadrosh E.A."/>
            <person name="Kyrpides N.C."/>
            <person name="Woyke T."/>
        </authorList>
    </citation>
    <scope>NUCLEOTIDE SEQUENCE</scope>
    <source>
        <strain evidence="2">GVMAG-S-1102244-55</strain>
    </source>
</reference>
<feature type="compositionally biased region" description="Basic and acidic residues" evidence="1">
    <location>
        <begin position="9"/>
        <end position="21"/>
    </location>
</feature>
<name>A0A6C0KF81_9ZZZZ</name>
<dbReference type="AlphaFoldDB" id="A0A6C0KF81"/>
<protein>
    <submittedName>
        <fullName evidence="2">Uncharacterized protein</fullName>
    </submittedName>
</protein>
<accession>A0A6C0KF81</accession>
<proteinExistence type="predicted"/>